<reference evidence="6 7" key="1">
    <citation type="submission" date="2020-08" db="EMBL/GenBank/DDBJ databases">
        <title>Genomic Encyclopedia of Type Strains, Phase III (KMG-III): the genomes of soil and plant-associated and newly described type strains.</title>
        <authorList>
            <person name="Whitman W."/>
        </authorList>
    </citation>
    <scope>NUCLEOTIDE SEQUENCE [LARGE SCALE GENOMIC DNA]</scope>
    <source>
        <strain evidence="6 7">CECT 8075</strain>
    </source>
</reference>
<evidence type="ECO:0000313" key="6">
    <source>
        <dbReference type="EMBL" id="MBB3205351.1"/>
    </source>
</evidence>
<dbReference type="SUPFAM" id="SSF52540">
    <property type="entry name" value="P-loop containing nucleoside triphosphate hydrolases"/>
    <property type="match status" value="1"/>
</dbReference>
<protein>
    <submittedName>
        <fullName evidence="6">MoxR-like ATPase</fullName>
        <ecNumber evidence="6">3.6.3.-</ecNumber>
    </submittedName>
</protein>
<feature type="domain" description="ChlI/MoxR AAA lid" evidence="5">
    <location>
        <begin position="233"/>
        <end position="293"/>
    </location>
</feature>
<name>A0A7W5DVL0_9BACT</name>
<gene>
    <name evidence="6" type="ORF">FHS27_001151</name>
</gene>
<dbReference type="RefSeq" id="WP_221224896.1">
    <property type="nucleotide sequence ID" value="NZ_JACHXU010000003.1"/>
</dbReference>
<comment type="similarity">
    <text evidence="3">Belongs to the MoxR family.</text>
</comment>
<dbReference type="Pfam" id="PF17863">
    <property type="entry name" value="AAA_lid_2"/>
    <property type="match status" value="1"/>
</dbReference>
<dbReference type="InterPro" id="IPR041628">
    <property type="entry name" value="ChlI/MoxR_AAA_lid"/>
</dbReference>
<organism evidence="6 7">
    <name type="scientific">Aporhodopirellula rubra</name>
    <dbReference type="NCBI Taxonomy" id="980271"/>
    <lineage>
        <taxon>Bacteria</taxon>
        <taxon>Pseudomonadati</taxon>
        <taxon>Planctomycetota</taxon>
        <taxon>Planctomycetia</taxon>
        <taxon>Pirellulales</taxon>
        <taxon>Pirellulaceae</taxon>
        <taxon>Aporhodopirellula</taxon>
    </lineage>
</organism>
<dbReference type="FunFam" id="3.40.50.300:FF:000640">
    <property type="entry name" value="MoxR family ATPase"/>
    <property type="match status" value="1"/>
</dbReference>
<dbReference type="Gene3D" id="3.40.50.300">
    <property type="entry name" value="P-loop containing nucleotide triphosphate hydrolases"/>
    <property type="match status" value="1"/>
</dbReference>
<dbReference type="InterPro" id="IPR027417">
    <property type="entry name" value="P-loop_NTPase"/>
</dbReference>
<dbReference type="InterPro" id="IPR011703">
    <property type="entry name" value="ATPase_AAA-3"/>
</dbReference>
<dbReference type="Proteomes" id="UP000536179">
    <property type="component" value="Unassembled WGS sequence"/>
</dbReference>
<dbReference type="PIRSF" id="PIRSF002849">
    <property type="entry name" value="AAA_ATPase_chaperone_MoxR_prd"/>
    <property type="match status" value="1"/>
</dbReference>
<comment type="caution">
    <text evidence="6">The sequence shown here is derived from an EMBL/GenBank/DDBJ whole genome shotgun (WGS) entry which is preliminary data.</text>
</comment>
<evidence type="ECO:0000256" key="3">
    <source>
        <dbReference type="ARBA" id="ARBA00061607"/>
    </source>
</evidence>
<keyword evidence="2" id="KW-0067">ATP-binding</keyword>
<accession>A0A7W5DVL0</accession>
<evidence type="ECO:0000259" key="5">
    <source>
        <dbReference type="Pfam" id="PF17863"/>
    </source>
</evidence>
<dbReference type="PANTHER" id="PTHR42759">
    <property type="entry name" value="MOXR FAMILY PROTEIN"/>
    <property type="match status" value="1"/>
</dbReference>
<dbReference type="GO" id="GO:0005524">
    <property type="term" value="F:ATP binding"/>
    <property type="evidence" value="ECO:0007669"/>
    <property type="project" value="UniProtKB-KW"/>
</dbReference>
<dbReference type="EMBL" id="JACHXU010000003">
    <property type="protein sequence ID" value="MBB3205351.1"/>
    <property type="molecule type" value="Genomic_DNA"/>
</dbReference>
<dbReference type="Gene3D" id="1.10.8.80">
    <property type="entry name" value="Magnesium chelatase subunit I, C-Terminal domain"/>
    <property type="match status" value="1"/>
</dbReference>
<evidence type="ECO:0000256" key="1">
    <source>
        <dbReference type="ARBA" id="ARBA00022741"/>
    </source>
</evidence>
<evidence type="ECO:0000313" key="7">
    <source>
        <dbReference type="Proteomes" id="UP000536179"/>
    </source>
</evidence>
<keyword evidence="7" id="KW-1185">Reference proteome</keyword>
<dbReference type="CDD" id="cd00009">
    <property type="entry name" value="AAA"/>
    <property type="match status" value="1"/>
</dbReference>
<evidence type="ECO:0000259" key="4">
    <source>
        <dbReference type="Pfam" id="PF07726"/>
    </source>
</evidence>
<keyword evidence="6" id="KW-0378">Hydrolase</keyword>
<feature type="domain" description="ATPase AAA-3" evidence="4">
    <location>
        <begin position="40"/>
        <end position="170"/>
    </location>
</feature>
<dbReference type="GO" id="GO:0016887">
    <property type="term" value="F:ATP hydrolysis activity"/>
    <property type="evidence" value="ECO:0007669"/>
    <property type="project" value="InterPro"/>
</dbReference>
<dbReference type="InterPro" id="IPR050764">
    <property type="entry name" value="CbbQ/NirQ/NorQ/GpvN"/>
</dbReference>
<proteinExistence type="inferred from homology"/>
<sequence length="314" mass="34297">MAQRSAFDICRLLRDNIAKVVLGKDDLIDLLILAAMAGEHVLLEDVPGVGKTLAAKALAHSLDAKFSRLQFTPDLLPSDITGSMIYRAATGEFEFSPGPIFANVVLADEINRAPPRTQSALLEAMSEGQVTVDGVTHDLPKPFMVIATQNPFEYEGTYALPESQLDRFLLRTSIGYPIREIERMVLKTHQAGEPVNTLESVVSPEQIVAVQEEVGRVRFDDSLTGYLLDIVAATRQHEAFQVGVSTRGALSFYRGCQSLALLRGRDYVVPDDLKLLAVPALAHRVLPEGIFQGGSRTVVEQQLADLIEPIPVPV</sequence>
<evidence type="ECO:0000256" key="2">
    <source>
        <dbReference type="ARBA" id="ARBA00022840"/>
    </source>
</evidence>
<keyword evidence="1" id="KW-0547">Nucleotide-binding</keyword>
<dbReference type="AlphaFoldDB" id="A0A7W5DVL0"/>
<dbReference type="Pfam" id="PF07726">
    <property type="entry name" value="AAA_3"/>
    <property type="match status" value="1"/>
</dbReference>
<dbReference type="EC" id="3.6.3.-" evidence="6"/>
<dbReference type="PANTHER" id="PTHR42759:SF5">
    <property type="entry name" value="METHANOL DEHYDROGENASE REGULATOR"/>
    <property type="match status" value="1"/>
</dbReference>